<accession>A0A6C0BR48</accession>
<feature type="transmembrane region" description="Helical" evidence="1">
    <location>
        <begin position="105"/>
        <end position="123"/>
    </location>
</feature>
<keyword evidence="1" id="KW-1133">Transmembrane helix</keyword>
<protein>
    <submittedName>
        <fullName evidence="2">Uncharacterized protein</fullName>
    </submittedName>
</protein>
<reference evidence="2" key="1">
    <citation type="journal article" date="2020" name="Nature">
        <title>Giant virus diversity and host interactions through global metagenomics.</title>
        <authorList>
            <person name="Schulz F."/>
            <person name="Roux S."/>
            <person name="Paez-Espino D."/>
            <person name="Jungbluth S."/>
            <person name="Walsh D.A."/>
            <person name="Denef V.J."/>
            <person name="McMahon K.D."/>
            <person name="Konstantinidis K.T."/>
            <person name="Eloe-Fadrosh E.A."/>
            <person name="Kyrpides N.C."/>
            <person name="Woyke T."/>
        </authorList>
    </citation>
    <scope>NUCLEOTIDE SEQUENCE</scope>
    <source>
        <strain evidence="2">GVMAG-M-3300018416-26</strain>
    </source>
</reference>
<keyword evidence="1" id="KW-0812">Transmembrane</keyword>
<feature type="transmembrane region" description="Helical" evidence="1">
    <location>
        <begin position="22"/>
        <end position="43"/>
    </location>
</feature>
<organism evidence="2">
    <name type="scientific">viral metagenome</name>
    <dbReference type="NCBI Taxonomy" id="1070528"/>
    <lineage>
        <taxon>unclassified sequences</taxon>
        <taxon>metagenomes</taxon>
        <taxon>organismal metagenomes</taxon>
    </lineage>
</organism>
<sequence length="267" mass="31583">MTQTLEYIDKTSDKNKDKKDRYLTQFAIVFIILLSVVCLFVFVNTMYSLKNHKEINLQTIIQANKKLPIYVKTQIKNYTILFIGICFIILLNYSNSSIQKHINSILLFSLVTIGLLFTKITFYEKISSSSIDWTTFIKKDSKLYDFIIFNFVFFVLFVFYDLTKNKVKIKLSNKTKTKALTEIIQIIFTIVVFFGLLVYFKDIAQLKYICIGLIIFYIFKIIHKIDIMFDLGMRKKMDMSIMEYSNYELLRLVQYVLNGLFLINFFS</sequence>
<name>A0A6C0BR48_9ZZZZ</name>
<dbReference type="AlphaFoldDB" id="A0A6C0BR48"/>
<evidence type="ECO:0000256" key="1">
    <source>
        <dbReference type="SAM" id="Phobius"/>
    </source>
</evidence>
<keyword evidence="1" id="KW-0472">Membrane</keyword>
<evidence type="ECO:0000313" key="2">
    <source>
        <dbReference type="EMBL" id="QHS94104.1"/>
    </source>
</evidence>
<feature type="transmembrane region" description="Helical" evidence="1">
    <location>
        <begin position="206"/>
        <end position="229"/>
    </location>
</feature>
<proteinExistence type="predicted"/>
<feature type="transmembrane region" description="Helical" evidence="1">
    <location>
        <begin position="183"/>
        <end position="200"/>
    </location>
</feature>
<dbReference type="EMBL" id="MN739216">
    <property type="protein sequence ID" value="QHS94104.1"/>
    <property type="molecule type" value="Genomic_DNA"/>
</dbReference>
<feature type="transmembrane region" description="Helical" evidence="1">
    <location>
        <begin position="75"/>
        <end position="93"/>
    </location>
</feature>
<feature type="transmembrane region" description="Helical" evidence="1">
    <location>
        <begin position="143"/>
        <end position="162"/>
    </location>
</feature>
<feature type="transmembrane region" description="Helical" evidence="1">
    <location>
        <begin position="249"/>
        <end position="266"/>
    </location>
</feature>